<feature type="region of interest" description="Disordered" evidence="1">
    <location>
        <begin position="316"/>
        <end position="361"/>
    </location>
</feature>
<feature type="compositionally biased region" description="Pro residues" evidence="1">
    <location>
        <begin position="50"/>
        <end position="62"/>
    </location>
</feature>
<dbReference type="EMBL" id="LCTV02000007">
    <property type="protein sequence ID" value="PRQ74115.1"/>
    <property type="molecule type" value="Genomic_DNA"/>
</dbReference>
<feature type="compositionally biased region" description="Polar residues" evidence="1">
    <location>
        <begin position="338"/>
        <end position="347"/>
    </location>
</feature>
<feature type="region of interest" description="Disordered" evidence="1">
    <location>
        <begin position="375"/>
        <end position="402"/>
    </location>
</feature>
<evidence type="ECO:0000313" key="3">
    <source>
        <dbReference type="EMBL" id="PRQ74115.1"/>
    </source>
</evidence>
<proteinExistence type="predicted"/>
<dbReference type="EMBL" id="CWKI01000007">
    <property type="protein sequence ID" value="CTR08279.1"/>
    <property type="molecule type" value="Genomic_DNA"/>
</dbReference>
<reference evidence="2 4" key="1">
    <citation type="submission" date="2015-07" db="EMBL/GenBank/DDBJ databases">
        <authorList>
            <person name="Cajimat M.N.B."/>
            <person name="Milazzo M.L."/>
            <person name="Fulhorst C.F."/>
        </authorList>
    </citation>
    <scope>NUCLEOTIDE SEQUENCE [LARGE SCALE GENOMIC DNA]</scope>
    <source>
        <strain evidence="2">Single colony</strain>
    </source>
</reference>
<evidence type="ECO:0000313" key="2">
    <source>
        <dbReference type="EMBL" id="CTR08279.1"/>
    </source>
</evidence>
<feature type="region of interest" description="Disordered" evidence="1">
    <location>
        <begin position="244"/>
        <end position="293"/>
    </location>
</feature>
<dbReference type="OrthoDB" id="2528183at2759"/>
<accession>A0A0K3CF08</accession>
<dbReference type="AlphaFoldDB" id="A0A0K3CF08"/>
<feature type="compositionally biased region" description="Low complexity" evidence="1">
    <location>
        <begin position="72"/>
        <end position="98"/>
    </location>
</feature>
<evidence type="ECO:0000313" key="4">
    <source>
        <dbReference type="Proteomes" id="UP000199069"/>
    </source>
</evidence>
<reference evidence="3 5" key="2">
    <citation type="journal article" date="2018" name="Elife">
        <title>Functional genomics of lipid metabolism in the oleaginous yeast Rhodosporidium toruloides.</title>
        <authorList>
            <person name="Coradetti S.T."/>
            <person name="Pinel D."/>
            <person name="Geiselman G."/>
            <person name="Ito M."/>
            <person name="Mondo S."/>
            <person name="Reilly M.C."/>
            <person name="Cheng Y.F."/>
            <person name="Bauer S."/>
            <person name="Grigoriev I."/>
            <person name="Gladden J.M."/>
            <person name="Simmons B.A."/>
            <person name="Brem R."/>
            <person name="Arkin A.P."/>
            <person name="Skerker J.M."/>
        </authorList>
    </citation>
    <scope>NUCLEOTIDE SEQUENCE [LARGE SCALE GENOMIC DNA]</scope>
    <source>
        <strain evidence="3 5">NBRC 0880</strain>
    </source>
</reference>
<feature type="region of interest" description="Disordered" evidence="1">
    <location>
        <begin position="1"/>
        <end position="98"/>
    </location>
</feature>
<evidence type="ECO:0000313" key="5">
    <source>
        <dbReference type="Proteomes" id="UP000239560"/>
    </source>
</evidence>
<dbReference type="Proteomes" id="UP000199069">
    <property type="component" value="Unassembled WGS sequence"/>
</dbReference>
<keyword evidence="4" id="KW-1185">Reference proteome</keyword>
<evidence type="ECO:0000256" key="1">
    <source>
        <dbReference type="SAM" id="MobiDB-lite"/>
    </source>
</evidence>
<feature type="compositionally biased region" description="Polar residues" evidence="1">
    <location>
        <begin position="591"/>
        <end position="600"/>
    </location>
</feature>
<name>A0A0K3CF08_RHOTO</name>
<organism evidence="2 4">
    <name type="scientific">Rhodotorula toruloides</name>
    <name type="common">Yeast</name>
    <name type="synonym">Rhodosporidium toruloides</name>
    <dbReference type="NCBI Taxonomy" id="5286"/>
    <lineage>
        <taxon>Eukaryota</taxon>
        <taxon>Fungi</taxon>
        <taxon>Dikarya</taxon>
        <taxon>Basidiomycota</taxon>
        <taxon>Pucciniomycotina</taxon>
        <taxon>Microbotryomycetes</taxon>
        <taxon>Sporidiobolales</taxon>
        <taxon>Sporidiobolaceae</taxon>
        <taxon>Rhodotorula</taxon>
    </lineage>
</organism>
<feature type="region of interest" description="Disordered" evidence="1">
    <location>
        <begin position="588"/>
        <end position="660"/>
    </location>
</feature>
<gene>
    <name evidence="2" type="primary">FGENESH: predicted gene_7.525</name>
    <name evidence="3" type="ORF">AAT19DRAFT_15682</name>
    <name evidence="2" type="ORF">BN2166_0041400</name>
</gene>
<protein>
    <submittedName>
        <fullName evidence="2">Uncharacterized protein</fullName>
    </submittedName>
</protein>
<dbReference type="Proteomes" id="UP000239560">
    <property type="component" value="Unassembled WGS sequence"/>
</dbReference>
<feature type="compositionally biased region" description="Polar residues" evidence="1">
    <location>
        <begin position="375"/>
        <end position="385"/>
    </location>
</feature>
<sequence length="660" mass="67716">MDAPLATSGDAADQPTDGRTQREGSYHPMASDTDSGAISDGDPPGYSGGTPPPPLLAPPPALPNQQQDRSETASASESVAGGSASGTPTTNGTGTGKSKTAFKRAFEELEDIVFSNPKSFVTMASTIAESRGVQVLISDDRTHKVSSAYMHMICVYRKSGCPFILKLTKSKEGGWITKSARAIEIDPKQRSVYRCRHVATAHPDYRLGITPADWIAMARPDGTSGQFVPSAKGKSKTRVSLGGIKYEDGEASSSPAPIKPPGRMATRNKPASTPASPSGAGRTGTGGGMDVDRALAPPFQRAIDLQAQIAPALAPPAGAITGVPPPPGRPGASPSTSNVFYSRNATASPRHPAASTSGPSRGLVLPLYDTAPSASVAPQYSNPPSNALGYPRAGGSSGVSPIPRHAALHPASPNIPVAATPPCVATADPSALPDWTALLTALDDPELLPLARVLASPAIAATPTSFFADEIDDELRDKLLESLPAQATGLWPKLKLARRMKERGRECWERIVEDRGGAKGGKNKRPAANGDADEAARKRKRSASPLAMVTNAADFSPAPAQATNGTGSPVVGVDVAATPSTSADVAKLSLSPPNAANTTHASPLSLTPSLPPVSTPAAAASPPKEPNGAVTMRMAWSPSAGHTQEVVAPASSEAPKSAAV</sequence>
<feature type="region of interest" description="Disordered" evidence="1">
    <location>
        <begin position="516"/>
        <end position="545"/>
    </location>
</feature>
<feature type="compositionally biased region" description="Low complexity" evidence="1">
    <location>
        <begin position="646"/>
        <end position="660"/>
    </location>
</feature>